<dbReference type="AlphaFoldDB" id="A0A1A9UZ10"/>
<proteinExistence type="predicted"/>
<sequence length="304" mass="32614">MRVKKKFPMRFHVCSFILQRLTIPERIEIIGNTVMTVIPECLCHHYHFLGLEYPVHLAVYKQLNSHLHTNVDFVQPAVVIEDVPVLSQLLMLVALLEAAVAPYLYLTVDQIQRPGDLNAKPLLQSSDVLGLDPMESSFDAHLQLHSFANDRNNGCSPIAPGGPFTRLFVPDPIGPKLRVAVCTSLRADEVVGPVFEVLFARCWLLVGLCIAKPLGGAADEEVWLALVDGCPIGAGGLMTPGDTASATDEGWETLLLLELVIDVGAALCSTADAPATSPEPGDRAAAGIVPTGPIPLSGKMANVC</sequence>
<dbReference type="VEuPathDB" id="VectorBase:GAUT020324"/>
<reference evidence="1" key="1">
    <citation type="submission" date="2020-05" db="UniProtKB">
        <authorList>
            <consortium name="EnsemblMetazoa"/>
        </authorList>
    </citation>
    <scope>IDENTIFICATION</scope>
    <source>
        <strain evidence="1">TTRI</strain>
    </source>
</reference>
<dbReference type="EnsemblMetazoa" id="GAUT020324-RA">
    <property type="protein sequence ID" value="GAUT020324-PA"/>
    <property type="gene ID" value="GAUT020324"/>
</dbReference>
<name>A0A1A9UZ10_GLOAU</name>
<accession>A0A1A9UZ10</accession>
<evidence type="ECO:0000313" key="2">
    <source>
        <dbReference type="Proteomes" id="UP000078200"/>
    </source>
</evidence>
<evidence type="ECO:0000313" key="1">
    <source>
        <dbReference type="EnsemblMetazoa" id="GAUT020324-PA"/>
    </source>
</evidence>
<protein>
    <submittedName>
        <fullName evidence="1">Uncharacterized protein</fullName>
    </submittedName>
</protein>
<organism evidence="1 2">
    <name type="scientific">Glossina austeni</name>
    <name type="common">Savannah tsetse fly</name>
    <dbReference type="NCBI Taxonomy" id="7395"/>
    <lineage>
        <taxon>Eukaryota</taxon>
        <taxon>Metazoa</taxon>
        <taxon>Ecdysozoa</taxon>
        <taxon>Arthropoda</taxon>
        <taxon>Hexapoda</taxon>
        <taxon>Insecta</taxon>
        <taxon>Pterygota</taxon>
        <taxon>Neoptera</taxon>
        <taxon>Endopterygota</taxon>
        <taxon>Diptera</taxon>
        <taxon>Brachycera</taxon>
        <taxon>Muscomorpha</taxon>
        <taxon>Hippoboscoidea</taxon>
        <taxon>Glossinidae</taxon>
        <taxon>Glossina</taxon>
    </lineage>
</organism>
<keyword evidence="2" id="KW-1185">Reference proteome</keyword>
<dbReference type="Proteomes" id="UP000078200">
    <property type="component" value="Unassembled WGS sequence"/>
</dbReference>